<protein>
    <recommendedName>
        <fullName evidence="4">Chromosome segregation ATPase</fullName>
    </recommendedName>
</protein>
<dbReference type="Proteomes" id="UP000606580">
    <property type="component" value="Unassembled WGS sequence"/>
</dbReference>
<reference evidence="2" key="1">
    <citation type="journal article" date="2020" name="MBio">
        <title>'Candidatus Ethanoperedens,' a Thermophilic Genus of Archaea Mediating the Anaerobic Oxidation of Ethane.</title>
        <authorList>
            <person name="Hahn C.J."/>
            <person name="Laso-Perez R."/>
            <person name="Vulcano F."/>
            <person name="Vaziourakis K.M."/>
            <person name="Stokke R."/>
            <person name="Steen I.H."/>
            <person name="Teske A."/>
            <person name="Boetius A."/>
            <person name="Liebeke M."/>
            <person name="Amann R."/>
            <person name="Knittel K."/>
            <person name="Wegener G."/>
        </authorList>
    </citation>
    <scope>NUCLEOTIDE SEQUENCE</scope>
    <source>
        <strain evidence="2">GoM-Arc1-LC-WB58</strain>
    </source>
</reference>
<accession>A0A848D6D5</accession>
<dbReference type="EMBL" id="WNEG01000007">
    <property type="protein sequence ID" value="NMG82593.1"/>
    <property type="molecule type" value="Genomic_DNA"/>
</dbReference>
<evidence type="ECO:0000313" key="2">
    <source>
        <dbReference type="EMBL" id="NMG82593.1"/>
    </source>
</evidence>
<feature type="coiled-coil region" evidence="1">
    <location>
        <begin position="250"/>
        <end position="341"/>
    </location>
</feature>
<evidence type="ECO:0000313" key="3">
    <source>
        <dbReference type="Proteomes" id="UP000606580"/>
    </source>
</evidence>
<proteinExistence type="predicted"/>
<keyword evidence="1" id="KW-0175">Coiled coil</keyword>
<gene>
    <name evidence="2" type="ORF">GIS02_00075</name>
</gene>
<evidence type="ECO:0008006" key="4">
    <source>
        <dbReference type="Google" id="ProtNLM"/>
    </source>
</evidence>
<dbReference type="AlphaFoldDB" id="A0A848D6D5"/>
<comment type="caution">
    <text evidence="2">The sequence shown here is derived from an EMBL/GenBank/DDBJ whole genome shotgun (WGS) entry which is preliminary data.</text>
</comment>
<evidence type="ECO:0000256" key="1">
    <source>
        <dbReference type="SAM" id="Coils"/>
    </source>
</evidence>
<organism evidence="2 3">
    <name type="scientific">Candidatus Ethanoperedens thermophilum</name>
    <dbReference type="NCBI Taxonomy" id="2766897"/>
    <lineage>
        <taxon>Archaea</taxon>
        <taxon>Methanobacteriati</taxon>
        <taxon>Methanobacteriota</taxon>
        <taxon>Stenosarchaea group</taxon>
        <taxon>Methanomicrobia</taxon>
        <taxon>Methanosarcinales</taxon>
        <taxon>Methanosarcinales incertae sedis</taxon>
        <taxon>GOM Arc I cluster</taxon>
        <taxon>Candidatus Ethanoperedens</taxon>
    </lineage>
</organism>
<sequence>MAEWTDEYDRVLKTVERVLRNDLERLKRIQEIKRIGLYNDISENLERFETECITMPVDIYKDAASRFALARLLLATSSWVNLEDNSMTSGFGENELKLARDFERYHIFDILTIDEAVEKIARKKEGLYELITDYYELGYANLDSLLDDPMIMKDLKIAFKNRYTKVQHKIEKITFGCIERYGLSWLKSGILVKVEESEAIRERVIAEGEQRMRELESRLTEFESIDDENLTLTNRIFQLEGELLKESVEKEGTEKTLAELVVERDRLLQRFAAMDKVWTDQLDVIEARRQEIEKQERELQVRMEQERAEDRRLLANEIMELDNLKRGLAERENALNSEKKATQLKRGEIEDRLREIGEVIAGKPLRLVTAEDAKLYELNYIARFDTKMHEFPIRIYNPIEDKNYKINSWGDGHVRMSAGGSGLGPENPRSVYAVEARKYRVFGEKVRKVVVEAVSFSHLDEHKEYGFDTRRVSLSEFLTLLGGSIPDAEVGQYLHVIGIASPTGWDERVVSEIQSKEFAHNYVSRFVSVCLVDSVTGDVFYNPTDERIAGFVEFFKPEFDREQVERVKQFVLDAFSVKDYVLFEDAVSESGEARDIVSRAFTGLVDAGGYRMRWIEDVGAVVERVVDRK</sequence>
<name>A0A848D6D5_9EURY</name>